<reference evidence="9" key="1">
    <citation type="journal article" date="2019" name="Int. J. Syst. Evol. Microbiol.">
        <title>The Global Catalogue of Microorganisms (GCM) 10K type strain sequencing project: providing services to taxonomists for standard genome sequencing and annotation.</title>
        <authorList>
            <consortium name="The Broad Institute Genomics Platform"/>
            <consortium name="The Broad Institute Genome Sequencing Center for Infectious Disease"/>
            <person name="Wu L."/>
            <person name="Ma J."/>
        </authorList>
    </citation>
    <scope>NUCLEOTIDE SEQUENCE [LARGE SCALE GENOMIC DNA]</scope>
    <source>
        <strain evidence="9">JCM 18401</strain>
    </source>
</reference>
<gene>
    <name evidence="8" type="primary">nrfD_2</name>
    <name evidence="8" type="ORF">GCM10023333_30270</name>
</gene>
<name>A0ABP9F7X7_9GAMM</name>
<keyword evidence="9" id="KW-1185">Reference proteome</keyword>
<evidence type="ECO:0000256" key="1">
    <source>
        <dbReference type="ARBA" id="ARBA00004651"/>
    </source>
</evidence>
<evidence type="ECO:0000256" key="4">
    <source>
        <dbReference type="ARBA" id="ARBA00022692"/>
    </source>
</evidence>
<comment type="caution">
    <text evidence="8">The sequence shown here is derived from an EMBL/GenBank/DDBJ whole genome shotgun (WGS) entry which is preliminary data.</text>
</comment>
<dbReference type="RefSeq" id="WP_345336283.1">
    <property type="nucleotide sequence ID" value="NZ_BAABJZ010000094.1"/>
</dbReference>
<dbReference type="InterPro" id="IPR005614">
    <property type="entry name" value="NrfD-like"/>
</dbReference>
<feature type="transmembrane region" description="Helical" evidence="7">
    <location>
        <begin position="225"/>
        <end position="246"/>
    </location>
</feature>
<dbReference type="PANTHER" id="PTHR34856">
    <property type="entry name" value="PROTEIN NRFD"/>
    <property type="match status" value="1"/>
</dbReference>
<feature type="transmembrane region" description="Helical" evidence="7">
    <location>
        <begin position="182"/>
        <end position="205"/>
    </location>
</feature>
<feature type="transmembrane region" description="Helical" evidence="7">
    <location>
        <begin position="20"/>
        <end position="43"/>
    </location>
</feature>
<evidence type="ECO:0000313" key="9">
    <source>
        <dbReference type="Proteomes" id="UP001499988"/>
    </source>
</evidence>
<organism evidence="8 9">
    <name type="scientific">Ferrimonas pelagia</name>
    <dbReference type="NCBI Taxonomy" id="1177826"/>
    <lineage>
        <taxon>Bacteria</taxon>
        <taxon>Pseudomonadati</taxon>
        <taxon>Pseudomonadota</taxon>
        <taxon>Gammaproteobacteria</taxon>
        <taxon>Alteromonadales</taxon>
        <taxon>Ferrimonadaceae</taxon>
        <taxon>Ferrimonas</taxon>
    </lineage>
</organism>
<dbReference type="PANTHER" id="PTHR34856:SF2">
    <property type="entry name" value="PROTEIN NRFD"/>
    <property type="match status" value="1"/>
</dbReference>
<feature type="transmembrane region" description="Helical" evidence="7">
    <location>
        <begin position="258"/>
        <end position="278"/>
    </location>
</feature>
<dbReference type="NCBIfam" id="TIGR03148">
    <property type="entry name" value="cyt_nit_nrfD"/>
    <property type="match status" value="1"/>
</dbReference>
<sequence length="320" mass="35315">MDNAISSALHFETMVWPWPIAIYLFLAGVSAGAVLIGIAVKLYRESRGQIGYESGIVKGMALIAPIAVIIGLAILIIDLTKPLEFWKMMIYWNPSSVMFWGVMLLSVYIMVLFLFLAAVFYTPLMAIDRRYPIVGTVLALLKRFEKPMQTSMIFLAIAVGAYTGFLLSALKAFPIFNNPVLPILFLVSGASSGAAATMLFGMLCFKEKADSQDIHFVHKIEKPVLMTEIFLLFAFFLGLVFAGGVSAEAARVALMGDFWSYIFWGGVVFCGMVLPWLLQWFSPRSLTHKPGFVAALCVLSLSGVFALRHFILYAGQMTAI</sequence>
<comment type="similarity">
    <text evidence="2">Belongs to the NrfD family.</text>
</comment>
<keyword evidence="5 7" id="KW-1133">Transmembrane helix</keyword>
<evidence type="ECO:0000256" key="5">
    <source>
        <dbReference type="ARBA" id="ARBA00022989"/>
    </source>
</evidence>
<accession>A0ABP9F7X7</accession>
<dbReference type="InterPro" id="IPR052049">
    <property type="entry name" value="Electron_transfer_protein"/>
</dbReference>
<comment type="subcellular location">
    <subcellularLocation>
        <location evidence="1">Cell membrane</location>
        <topology evidence="1">Multi-pass membrane protein</topology>
    </subcellularLocation>
</comment>
<keyword evidence="6 7" id="KW-0472">Membrane</keyword>
<feature type="transmembrane region" description="Helical" evidence="7">
    <location>
        <begin position="290"/>
        <end position="311"/>
    </location>
</feature>
<dbReference type="Gene3D" id="1.20.1630.10">
    <property type="entry name" value="Formate dehydrogenase/DMSO reductase domain"/>
    <property type="match status" value="1"/>
</dbReference>
<evidence type="ECO:0000256" key="6">
    <source>
        <dbReference type="ARBA" id="ARBA00023136"/>
    </source>
</evidence>
<dbReference type="EMBL" id="BAABJZ010000094">
    <property type="protein sequence ID" value="GAA4895019.1"/>
    <property type="molecule type" value="Genomic_DNA"/>
</dbReference>
<feature type="transmembrane region" description="Helical" evidence="7">
    <location>
        <begin position="152"/>
        <end position="176"/>
    </location>
</feature>
<keyword evidence="4 7" id="KW-0812">Transmembrane</keyword>
<evidence type="ECO:0000256" key="3">
    <source>
        <dbReference type="ARBA" id="ARBA00022475"/>
    </source>
</evidence>
<evidence type="ECO:0000313" key="8">
    <source>
        <dbReference type="EMBL" id="GAA4895019.1"/>
    </source>
</evidence>
<evidence type="ECO:0000256" key="7">
    <source>
        <dbReference type="SAM" id="Phobius"/>
    </source>
</evidence>
<protein>
    <submittedName>
        <fullName evidence="8">Cytochrome c nitrite reductase subunit NrfD</fullName>
    </submittedName>
</protein>
<dbReference type="Pfam" id="PF03916">
    <property type="entry name" value="NrfD"/>
    <property type="match status" value="1"/>
</dbReference>
<feature type="transmembrane region" description="Helical" evidence="7">
    <location>
        <begin position="55"/>
        <end position="77"/>
    </location>
</feature>
<evidence type="ECO:0000256" key="2">
    <source>
        <dbReference type="ARBA" id="ARBA00008929"/>
    </source>
</evidence>
<keyword evidence="3" id="KW-1003">Cell membrane</keyword>
<feature type="transmembrane region" description="Helical" evidence="7">
    <location>
        <begin position="97"/>
        <end position="121"/>
    </location>
</feature>
<dbReference type="InterPro" id="IPR017566">
    <property type="entry name" value="NrfD"/>
</dbReference>
<dbReference type="Proteomes" id="UP001499988">
    <property type="component" value="Unassembled WGS sequence"/>
</dbReference>
<proteinExistence type="inferred from homology"/>